<evidence type="ECO:0000256" key="9">
    <source>
        <dbReference type="ARBA" id="ARBA00022840"/>
    </source>
</evidence>
<evidence type="ECO:0000259" key="15">
    <source>
        <dbReference type="PROSITE" id="PS50109"/>
    </source>
</evidence>
<evidence type="ECO:0000256" key="7">
    <source>
        <dbReference type="ARBA" id="ARBA00022741"/>
    </source>
</evidence>
<keyword evidence="12 13" id="KW-0472">Membrane</keyword>
<evidence type="ECO:0000313" key="17">
    <source>
        <dbReference type="Proteomes" id="UP000697472"/>
    </source>
</evidence>
<evidence type="ECO:0000256" key="13">
    <source>
        <dbReference type="PIRNR" id="PIRNR037431"/>
    </source>
</evidence>
<evidence type="ECO:0000256" key="10">
    <source>
        <dbReference type="ARBA" id="ARBA00022989"/>
    </source>
</evidence>
<keyword evidence="8 13" id="KW-0418">Kinase</keyword>
<dbReference type="Gene3D" id="3.30.565.10">
    <property type="entry name" value="Histidine kinase-like ATPase, C-terminal domain"/>
    <property type="match status" value="1"/>
</dbReference>
<evidence type="ECO:0000256" key="1">
    <source>
        <dbReference type="ARBA" id="ARBA00000085"/>
    </source>
</evidence>
<feature type="domain" description="Histidine kinase" evidence="15">
    <location>
        <begin position="134"/>
        <end position="327"/>
    </location>
</feature>
<dbReference type="Pfam" id="PF07730">
    <property type="entry name" value="HisKA_3"/>
    <property type="match status" value="1"/>
</dbReference>
<dbReference type="Gene3D" id="1.20.5.1930">
    <property type="match status" value="1"/>
</dbReference>
<evidence type="ECO:0000256" key="8">
    <source>
        <dbReference type="ARBA" id="ARBA00022777"/>
    </source>
</evidence>
<keyword evidence="4" id="KW-0597">Phosphoprotein</keyword>
<evidence type="ECO:0000256" key="5">
    <source>
        <dbReference type="ARBA" id="ARBA00022679"/>
    </source>
</evidence>
<comment type="subcellular location">
    <subcellularLocation>
        <location evidence="2 13">Cell membrane</location>
        <topology evidence="2 13">Multi-pass membrane protein</topology>
    </subcellularLocation>
</comment>
<gene>
    <name evidence="16" type="ORF">JOC28_000512</name>
</gene>
<keyword evidence="6 14" id="KW-0812">Transmembrane</keyword>
<feature type="transmembrane region" description="Helical" evidence="14">
    <location>
        <begin position="7"/>
        <end position="25"/>
    </location>
</feature>
<sequence>MKKQQIFLLFFYALVTVVSIVFIIIDSFDLSLKQVFANVELLNQFVFSILLLTLSLTIMLVFVAMLSDYNSKRIIHKNIKRISNNRELIKDNSDIGYSLQLLSLKMKELTRRLQETENASLMNGEELVMNERKRIARDLHDTVSQELFAASMLVSGTSLSLDHLTSDQLKTQLQATEEMINTAQRDLRILLLHLRPTELEGRTLSEGFKVLIQELTDKSSIKVTFKNDVTSLPKTIEDNLFRIAQEFISNTLKHSKAKHLEIYLHQTDNEVQLKMTDDGIGFDINQERSLSYGLTNIEDRVKDLAGRIKLLSGEKQGVSMDIRVPIT</sequence>
<dbReference type="PANTHER" id="PTHR24421">
    <property type="entry name" value="NITRATE/NITRITE SENSOR PROTEIN NARX-RELATED"/>
    <property type="match status" value="1"/>
</dbReference>
<evidence type="ECO:0000256" key="3">
    <source>
        <dbReference type="ARBA" id="ARBA00022475"/>
    </source>
</evidence>
<dbReference type="SUPFAM" id="SSF55874">
    <property type="entry name" value="ATPase domain of HSP90 chaperone/DNA topoisomerase II/histidine kinase"/>
    <property type="match status" value="1"/>
</dbReference>
<dbReference type="InterPro" id="IPR017202">
    <property type="entry name" value="LiaS/VraS"/>
</dbReference>
<dbReference type="Pfam" id="PF02518">
    <property type="entry name" value="HATPase_c"/>
    <property type="match status" value="1"/>
</dbReference>
<organism evidence="16 17">
    <name type="scientific">Streptococcus loxodontisalivarius</name>
    <dbReference type="NCBI Taxonomy" id="1349415"/>
    <lineage>
        <taxon>Bacteria</taxon>
        <taxon>Bacillati</taxon>
        <taxon>Bacillota</taxon>
        <taxon>Bacilli</taxon>
        <taxon>Lactobacillales</taxon>
        <taxon>Streptococcaceae</taxon>
        <taxon>Streptococcus</taxon>
    </lineage>
</organism>
<dbReference type="InterPro" id="IPR036890">
    <property type="entry name" value="HATPase_C_sf"/>
</dbReference>
<dbReference type="GO" id="GO:0004673">
    <property type="term" value="F:protein histidine kinase activity"/>
    <property type="evidence" value="ECO:0007669"/>
    <property type="project" value="UniProtKB-EC"/>
</dbReference>
<dbReference type="InterPro" id="IPR005467">
    <property type="entry name" value="His_kinase_dom"/>
</dbReference>
<comment type="catalytic activity">
    <reaction evidence="1 13">
        <text>ATP + protein L-histidine = ADP + protein N-phospho-L-histidine.</text>
        <dbReference type="EC" id="2.7.13.3"/>
    </reaction>
</comment>
<feature type="transmembrane region" description="Helical" evidence="14">
    <location>
        <begin position="45"/>
        <end position="67"/>
    </location>
</feature>
<dbReference type="PIRSF" id="PIRSF037431">
    <property type="entry name" value="STHK_LiaS"/>
    <property type="match status" value="1"/>
</dbReference>
<dbReference type="Proteomes" id="UP000697472">
    <property type="component" value="Unassembled WGS sequence"/>
</dbReference>
<keyword evidence="3 13" id="KW-1003">Cell membrane</keyword>
<evidence type="ECO:0000256" key="6">
    <source>
        <dbReference type="ARBA" id="ARBA00022692"/>
    </source>
</evidence>
<keyword evidence="17" id="KW-1185">Reference proteome</keyword>
<keyword evidence="9 13" id="KW-0067">ATP-binding</keyword>
<evidence type="ECO:0000313" key="16">
    <source>
        <dbReference type="EMBL" id="MBM7642218.1"/>
    </source>
</evidence>
<dbReference type="InterPro" id="IPR011712">
    <property type="entry name" value="Sig_transdc_His_kin_sub3_dim/P"/>
</dbReference>
<dbReference type="EMBL" id="JAFBEH010000007">
    <property type="protein sequence ID" value="MBM7642218.1"/>
    <property type="molecule type" value="Genomic_DNA"/>
</dbReference>
<proteinExistence type="predicted"/>
<reference evidence="16 17" key="1">
    <citation type="submission" date="2021-01" db="EMBL/GenBank/DDBJ databases">
        <title>Genomic Encyclopedia of Type Strains, Phase IV (KMG-IV): sequencing the most valuable type-strain genomes for metagenomic binning, comparative biology and taxonomic classification.</title>
        <authorList>
            <person name="Goeker M."/>
        </authorList>
    </citation>
    <scope>NUCLEOTIDE SEQUENCE [LARGE SCALE GENOMIC DNA]</scope>
    <source>
        <strain evidence="16 17">DSM 27382</strain>
    </source>
</reference>
<dbReference type="PROSITE" id="PS50109">
    <property type="entry name" value="HIS_KIN"/>
    <property type="match status" value="1"/>
</dbReference>
<dbReference type="InterPro" id="IPR050482">
    <property type="entry name" value="Sensor_HK_TwoCompSys"/>
</dbReference>
<evidence type="ECO:0000256" key="11">
    <source>
        <dbReference type="ARBA" id="ARBA00023012"/>
    </source>
</evidence>
<name>A0ABS2PQJ7_9STRE</name>
<dbReference type="CDD" id="cd16917">
    <property type="entry name" value="HATPase_UhpB-NarQ-NarX-like"/>
    <property type="match status" value="1"/>
</dbReference>
<accession>A0ABS2PQJ7</accession>
<evidence type="ECO:0000256" key="4">
    <source>
        <dbReference type="ARBA" id="ARBA00022553"/>
    </source>
</evidence>
<evidence type="ECO:0000256" key="14">
    <source>
        <dbReference type="SAM" id="Phobius"/>
    </source>
</evidence>
<keyword evidence="11 13" id="KW-0902">Two-component regulatory system</keyword>
<dbReference type="InterPro" id="IPR003594">
    <property type="entry name" value="HATPase_dom"/>
</dbReference>
<dbReference type="PANTHER" id="PTHR24421:SF37">
    <property type="entry name" value="SENSOR HISTIDINE KINASE NARS"/>
    <property type="match status" value="1"/>
</dbReference>
<evidence type="ECO:0000256" key="2">
    <source>
        <dbReference type="ARBA" id="ARBA00004651"/>
    </source>
</evidence>
<keyword evidence="7 13" id="KW-0547">Nucleotide-binding</keyword>
<comment type="caution">
    <text evidence="16">The sequence shown here is derived from an EMBL/GenBank/DDBJ whole genome shotgun (WGS) entry which is preliminary data.</text>
</comment>
<protein>
    <recommendedName>
        <fullName evidence="13">Sensor histidine kinase</fullName>
        <ecNumber evidence="13">2.7.13.3</ecNumber>
    </recommendedName>
</protein>
<dbReference type="EC" id="2.7.13.3" evidence="13"/>
<dbReference type="RefSeq" id="WP_205009072.1">
    <property type="nucleotide sequence ID" value="NZ_JAFBEH010000007.1"/>
</dbReference>
<keyword evidence="5 13" id="KW-0808">Transferase</keyword>
<keyword evidence="10 14" id="KW-1133">Transmembrane helix</keyword>
<evidence type="ECO:0000256" key="12">
    <source>
        <dbReference type="ARBA" id="ARBA00023136"/>
    </source>
</evidence>